<name>A0A1N7K789_9RHOB</name>
<accession>A0A1N7K789</accession>
<dbReference type="EMBL" id="FTOM01000001">
    <property type="protein sequence ID" value="SIS57422.1"/>
    <property type="molecule type" value="Genomic_DNA"/>
</dbReference>
<organism evidence="2 3">
    <name type="scientific">Phaeovulum vinaykumarii</name>
    <dbReference type="NCBI Taxonomy" id="407234"/>
    <lineage>
        <taxon>Bacteria</taxon>
        <taxon>Pseudomonadati</taxon>
        <taxon>Pseudomonadota</taxon>
        <taxon>Alphaproteobacteria</taxon>
        <taxon>Rhodobacterales</taxon>
        <taxon>Paracoccaceae</taxon>
        <taxon>Phaeovulum</taxon>
    </lineage>
</organism>
<evidence type="ECO:0000313" key="2">
    <source>
        <dbReference type="EMBL" id="SIS57422.1"/>
    </source>
</evidence>
<dbReference type="OrthoDB" id="8692at2"/>
<proteinExistence type="predicted"/>
<keyword evidence="1" id="KW-0732">Signal</keyword>
<dbReference type="Proteomes" id="UP000186098">
    <property type="component" value="Unassembled WGS sequence"/>
</dbReference>
<evidence type="ECO:0000256" key="1">
    <source>
        <dbReference type="SAM" id="SignalP"/>
    </source>
</evidence>
<gene>
    <name evidence="2" type="ORF">SAMN05421795_101673</name>
</gene>
<feature type="signal peptide" evidence="1">
    <location>
        <begin position="1"/>
        <end position="18"/>
    </location>
</feature>
<sequence length="555" mass="60987">MRAPLFLALMLSAAPAVALEMSGGYLANPTAYIPSQCYTVTEEAGANGTGRVHNPCFTCHVRPRAPHYLNDADLQTEYSLPGPALENPWTNLFVDRSAAVDAVTDDDILAWVRRDNYRVGGRIALAERLADLPPEWDADGDGEWSGYVPDAWFAFDDEGFDRSPEGGYTGWRAFAYQPLPGAFWPANGSADDVLIRLPAAFREDAAGRFDLGIYKANLAIVEALITRTDVPVPGLDEAALGVDLDRDGVLGRADVVRFAFAPLRGETMHYVGRAGAEDRALAAGLYPQGTEFLHSVRYLDVTETGVGMAARMKELRYMQKTRWQSYYDRETAALAEAKERADFPDRIRHLLGDAERGIPNGYGWRLQGFIEDAAGDLRPQDFEETAFCIGCHGGVGVTDDDTFAFPRKLGADAFRGGWYHWTQKGLAGTPERPRADGTGEYAHYLRVNGAGDELRGNAEIIRAWIDGDTAPAAPDSPARLKPGRAEALAEDISTLLLPSPERALRLDAAYREIVRAQSFRLGRDATITPQTNVHRVLEQGQPTGVTRIEKPWFRP</sequence>
<evidence type="ECO:0000313" key="3">
    <source>
        <dbReference type="Proteomes" id="UP000186098"/>
    </source>
</evidence>
<dbReference type="STRING" id="407234.SAMN05421795_101673"/>
<protein>
    <recommendedName>
        <fullName evidence="4">Lipoprotein</fullName>
    </recommendedName>
</protein>
<evidence type="ECO:0008006" key="4">
    <source>
        <dbReference type="Google" id="ProtNLM"/>
    </source>
</evidence>
<dbReference type="RefSeq" id="WP_076363459.1">
    <property type="nucleotide sequence ID" value="NZ_FTOM01000001.1"/>
</dbReference>
<reference evidence="3" key="1">
    <citation type="submission" date="2017-01" db="EMBL/GenBank/DDBJ databases">
        <authorList>
            <person name="Varghese N."/>
            <person name="Submissions S."/>
        </authorList>
    </citation>
    <scope>NUCLEOTIDE SEQUENCE [LARGE SCALE GENOMIC DNA]</scope>
    <source>
        <strain evidence="3">DSM 18714</strain>
    </source>
</reference>
<dbReference type="AlphaFoldDB" id="A0A1N7K789"/>
<feature type="chain" id="PRO_5013292261" description="Lipoprotein" evidence="1">
    <location>
        <begin position="19"/>
        <end position="555"/>
    </location>
</feature>
<keyword evidence="3" id="KW-1185">Reference proteome</keyword>